<gene>
    <name evidence="2" type="ORF">BGZ97_009449</name>
</gene>
<name>A0A9P6QNH4_9FUNG</name>
<comment type="caution">
    <text evidence="2">The sequence shown here is derived from an EMBL/GenBank/DDBJ whole genome shotgun (WGS) entry which is preliminary data.</text>
</comment>
<reference evidence="2" key="1">
    <citation type="journal article" date="2020" name="Fungal Divers.">
        <title>Resolving the Mortierellaceae phylogeny through synthesis of multi-gene phylogenetics and phylogenomics.</title>
        <authorList>
            <person name="Vandepol N."/>
            <person name="Liber J."/>
            <person name="Desiro A."/>
            <person name="Na H."/>
            <person name="Kennedy M."/>
            <person name="Barry K."/>
            <person name="Grigoriev I.V."/>
            <person name="Miller A.N."/>
            <person name="O'Donnell K."/>
            <person name="Stajich J.E."/>
            <person name="Bonito G."/>
        </authorList>
    </citation>
    <scope>NUCLEOTIDE SEQUENCE</scope>
    <source>
        <strain evidence="2">NVP60</strain>
    </source>
</reference>
<proteinExistence type="predicted"/>
<sequence length="97" mass="10635">QPLIWSGRHTRSTNLQRTRPKNLTTRPAKTGQDQATNPRTSSLANSNPRTSQDTNPTAASRVINRMEASLMASLGTSLAADKTRSSQTRETTARSRI</sequence>
<protein>
    <submittedName>
        <fullName evidence="2">Uncharacterized protein</fullName>
    </submittedName>
</protein>
<evidence type="ECO:0000313" key="2">
    <source>
        <dbReference type="EMBL" id="KAG0280209.1"/>
    </source>
</evidence>
<evidence type="ECO:0000256" key="1">
    <source>
        <dbReference type="SAM" id="MobiDB-lite"/>
    </source>
</evidence>
<feature type="region of interest" description="Disordered" evidence="1">
    <location>
        <begin position="74"/>
        <end position="97"/>
    </location>
</feature>
<evidence type="ECO:0000313" key="3">
    <source>
        <dbReference type="Proteomes" id="UP000823405"/>
    </source>
</evidence>
<dbReference type="EMBL" id="JAAAIN010004540">
    <property type="protein sequence ID" value="KAG0280209.1"/>
    <property type="molecule type" value="Genomic_DNA"/>
</dbReference>
<feature type="non-terminal residue" evidence="2">
    <location>
        <position position="1"/>
    </location>
</feature>
<dbReference type="Proteomes" id="UP000823405">
    <property type="component" value="Unassembled WGS sequence"/>
</dbReference>
<feature type="compositionally biased region" description="Polar residues" evidence="1">
    <location>
        <begin position="12"/>
        <end position="58"/>
    </location>
</feature>
<organism evidence="2 3">
    <name type="scientific">Linnemannia gamsii</name>
    <dbReference type="NCBI Taxonomy" id="64522"/>
    <lineage>
        <taxon>Eukaryota</taxon>
        <taxon>Fungi</taxon>
        <taxon>Fungi incertae sedis</taxon>
        <taxon>Mucoromycota</taxon>
        <taxon>Mortierellomycotina</taxon>
        <taxon>Mortierellomycetes</taxon>
        <taxon>Mortierellales</taxon>
        <taxon>Mortierellaceae</taxon>
        <taxon>Linnemannia</taxon>
    </lineage>
</organism>
<dbReference type="AlphaFoldDB" id="A0A9P6QNH4"/>
<feature type="non-terminal residue" evidence="2">
    <location>
        <position position="97"/>
    </location>
</feature>
<keyword evidence="3" id="KW-1185">Reference proteome</keyword>
<accession>A0A9P6QNH4</accession>
<feature type="region of interest" description="Disordered" evidence="1">
    <location>
        <begin position="1"/>
        <end position="59"/>
    </location>
</feature>